<keyword evidence="2" id="KW-1185">Reference proteome</keyword>
<name>A0AB34K4F2_PRYPA</name>
<comment type="caution">
    <text evidence="1">The sequence shown here is derived from an EMBL/GenBank/DDBJ whole genome shotgun (WGS) entry which is preliminary data.</text>
</comment>
<evidence type="ECO:0000313" key="1">
    <source>
        <dbReference type="EMBL" id="KAL1528057.1"/>
    </source>
</evidence>
<organism evidence="1 2">
    <name type="scientific">Prymnesium parvum</name>
    <name type="common">Toxic golden alga</name>
    <dbReference type="NCBI Taxonomy" id="97485"/>
    <lineage>
        <taxon>Eukaryota</taxon>
        <taxon>Haptista</taxon>
        <taxon>Haptophyta</taxon>
        <taxon>Prymnesiophyceae</taxon>
        <taxon>Prymnesiales</taxon>
        <taxon>Prymnesiaceae</taxon>
        <taxon>Prymnesium</taxon>
    </lineage>
</organism>
<proteinExistence type="predicted"/>
<evidence type="ECO:0000313" key="2">
    <source>
        <dbReference type="Proteomes" id="UP001515480"/>
    </source>
</evidence>
<gene>
    <name evidence="1" type="ORF">AB1Y20_009423</name>
</gene>
<dbReference type="EMBL" id="JBGBPQ010000002">
    <property type="protein sequence ID" value="KAL1528057.1"/>
    <property type="molecule type" value="Genomic_DNA"/>
</dbReference>
<protein>
    <recommendedName>
        <fullName evidence="3">Ubiquitinyl hydrolase 1</fullName>
    </recommendedName>
</protein>
<accession>A0AB34K4F2</accession>
<evidence type="ECO:0008006" key="3">
    <source>
        <dbReference type="Google" id="ProtNLM"/>
    </source>
</evidence>
<reference evidence="1 2" key="1">
    <citation type="journal article" date="2024" name="Science">
        <title>Giant polyketide synthase enzymes in the biosynthesis of giant marine polyether toxins.</title>
        <authorList>
            <person name="Fallon T.R."/>
            <person name="Shende V.V."/>
            <person name="Wierzbicki I.H."/>
            <person name="Pendleton A.L."/>
            <person name="Watervoot N.F."/>
            <person name="Auber R.P."/>
            <person name="Gonzalez D.J."/>
            <person name="Wisecaver J.H."/>
            <person name="Moore B.S."/>
        </authorList>
    </citation>
    <scope>NUCLEOTIDE SEQUENCE [LARGE SCALE GENOMIC DNA]</scope>
    <source>
        <strain evidence="1 2">12B1</strain>
    </source>
</reference>
<sequence length="1020" mass="111134">MREATGEASAAEGLRCARHLNCTACTAHGCAFCAAARDVRSCVSVGRARFFCHTMAHTKLSLPGAHACTPSARDGRGCPPVEQLRPCSTDPSARAPSCTKGCCAVHAVEWLLRHFAGGEWSVEGFERADVVLKAELAAAWRRGDNEAGALVEGYLQFLRRRGGSELESRNDFSASRLELFRGLYASVREAGFQWEMRPLEVDAAFRLVDGSHRLALALAFNESRVVLSQTCAPPRVTSPMNLAYLRGVSPTLASRAAGAVQALAQRPNQTARARHPPPLSALHVGEERRLIVPADVDASLGTEPNWARILSLIGPPRGGEDAWRAYAARLYSAAPNDTLPTREEVDMVYVDGGALLREIIVPPRCPPAEPSRPYLGRAPHAPRQAVWLSRAPPFVAVANDSWVEITHCGGGWNERSGYWAYVARGSGIFLHTGRTIAFAGHEEAVRHFFGTGCRDETAICNAAGHCSRECDEELPLLVEEARRLRFDNLQFISHCDLRCGLCAHELVLTAASGDEACSPHLEYRRGLRASLPCECVASRAVATLRGKCASCARTTPSRRRAPPPPPRCDDMGADDTCAVGVRTEWGEACAAAPPVAAPPLPLPPADGLGHLAARLQATLVRRGVLCDAGAPCNVTHVGSRGRRLLRVCAPPARRVFCAPFAAERSSDPRARCLAYGCALEAAPCQLVDPRAVDADVRELLRTHRQRSAFYGAADAPPSRVRAQEEEVYARLQRRPRSRGDLRTMLAPMRTERGRRHQRCALVGANHRMRCGEWGAALDSEYDAIFRANGFQLDRHRVPNQALVSANPPLLLHPPHTPTSPSPTPLLAPLEVIACSHRAEQWMHPRHAGTKTTYRQSCLTGGKRLNSTRSEVCILGLDFFTTQATHTDHTQVCGRPALRSEYTERSVAAATREGFQFLLFGRGKPGQSLLGDGSGDAASLAALVLCNHTDVYGVGLHSKRMNGNAFEIVYQHGYDDALGGCHPRAHQSRCDDMQTLVVLNHLTREIRWALLHVLGVFNWIF</sequence>
<dbReference type="Proteomes" id="UP001515480">
    <property type="component" value="Unassembled WGS sequence"/>
</dbReference>
<dbReference type="AlphaFoldDB" id="A0AB34K4F2"/>